<evidence type="ECO:0000256" key="10">
    <source>
        <dbReference type="PIRNR" id="PIRNR002786"/>
    </source>
</evidence>
<evidence type="ECO:0000256" key="5">
    <source>
        <dbReference type="ARBA" id="ARBA00022519"/>
    </source>
</evidence>
<dbReference type="PIRSF" id="PIRSF002786">
    <property type="entry name" value="XcpX"/>
    <property type="match status" value="1"/>
</dbReference>
<evidence type="ECO:0000256" key="11">
    <source>
        <dbReference type="SAM" id="Phobius"/>
    </source>
</evidence>
<evidence type="ECO:0000256" key="2">
    <source>
        <dbReference type="ARBA" id="ARBA00007246"/>
    </source>
</evidence>
<dbReference type="Gene3D" id="3.30.1300.30">
    <property type="entry name" value="GSPII I/J protein-like"/>
    <property type="match status" value="1"/>
</dbReference>
<keyword evidence="6 11" id="KW-0812">Transmembrane</keyword>
<keyword evidence="7" id="KW-0653">Protein transport</keyword>
<evidence type="ECO:0000256" key="6">
    <source>
        <dbReference type="ARBA" id="ARBA00022692"/>
    </source>
</evidence>
<keyword evidence="9 10" id="KW-0472">Membrane</keyword>
<evidence type="ECO:0000256" key="3">
    <source>
        <dbReference type="ARBA" id="ARBA00022448"/>
    </source>
</evidence>
<dbReference type="SUPFAM" id="SSF54523">
    <property type="entry name" value="Pili subunits"/>
    <property type="match status" value="1"/>
</dbReference>
<evidence type="ECO:0000256" key="4">
    <source>
        <dbReference type="ARBA" id="ARBA00022475"/>
    </source>
</evidence>
<dbReference type="InterPro" id="IPR045584">
    <property type="entry name" value="Pilin-like"/>
</dbReference>
<dbReference type="Pfam" id="PF03934">
    <property type="entry name" value="T2SSK"/>
    <property type="match status" value="1"/>
</dbReference>
<evidence type="ECO:0000313" key="15">
    <source>
        <dbReference type="Proteomes" id="UP001524570"/>
    </source>
</evidence>
<evidence type="ECO:0000256" key="7">
    <source>
        <dbReference type="ARBA" id="ARBA00022927"/>
    </source>
</evidence>
<evidence type="ECO:0000256" key="8">
    <source>
        <dbReference type="ARBA" id="ARBA00022989"/>
    </source>
</evidence>
<evidence type="ECO:0000256" key="9">
    <source>
        <dbReference type="ARBA" id="ARBA00023136"/>
    </source>
</evidence>
<reference evidence="14 15" key="1">
    <citation type="submission" date="2022-07" db="EMBL/GenBank/DDBJ databases">
        <title>Methylomonas rivi sp. nov., Methylomonas rosea sp. nov., Methylomonas aureus sp. nov. and Methylomonas subterranea sp. nov., four novel methanotrophs isolated from a freshwater creek and the deep terrestrial subsurface.</title>
        <authorList>
            <person name="Abin C."/>
            <person name="Sankaranarayanan K."/>
            <person name="Garner C."/>
            <person name="Sindelar R."/>
            <person name="Kotary K."/>
            <person name="Garner R."/>
            <person name="Barclay S."/>
            <person name="Lawson P."/>
            <person name="Krumholz L."/>
        </authorList>
    </citation>
    <scope>NUCLEOTIDE SEQUENCE [LARGE SCALE GENOMIC DNA]</scope>
    <source>
        <strain evidence="14 15">WSC-7</strain>
    </source>
</reference>
<gene>
    <name evidence="14" type="primary">gspK</name>
    <name evidence="14" type="ORF">NP589_08345</name>
</gene>
<sequence length="332" mass="36610">MSLLTRPLNSLSSRERRYLKAGLIVHQRQCGIALITVMLILAIATVAVVSMSSARQLDIRRTENQLRSAQAWEYVYGLETWAIGRLAADTTAGKVDGLAEDWSIPLARTSVVGGTMQAQIEDLQGRINLNNLLVEGKISKDDVKRLERLLAILKLKTELVQAISDWVDADMDVSYPHGAEDETYTRLKPAYRAANRQFADVSELLLVQGVTRETYLKLLPYVYAVDGYAPLNINTASATVLRCLADDISADQAESMFRARGKPFAKVAEFLKDETVADAGIGKYGLGVSSQNFLLQGQIDMGKTHLLFESQLQRDSGGARVVKRQRQGLAHG</sequence>
<evidence type="ECO:0000256" key="1">
    <source>
        <dbReference type="ARBA" id="ARBA00004533"/>
    </source>
</evidence>
<feature type="domain" description="T2SS protein K second SAM-like" evidence="12">
    <location>
        <begin position="231"/>
        <end position="280"/>
    </location>
</feature>
<comment type="caution">
    <text evidence="14">The sequence shown here is derived from an EMBL/GenBank/DDBJ whole genome shotgun (WGS) entry which is preliminary data.</text>
</comment>
<proteinExistence type="inferred from homology"/>
<dbReference type="NCBIfam" id="NF037980">
    <property type="entry name" value="T2SS_GspK"/>
    <property type="match status" value="1"/>
</dbReference>
<keyword evidence="5 10" id="KW-0997">Cell inner membrane</keyword>
<accession>A0ABT1TRN0</accession>
<comment type="subcellular location">
    <subcellularLocation>
        <location evidence="1 10">Cell inner membrane</location>
    </subcellularLocation>
</comment>
<dbReference type="InterPro" id="IPR049179">
    <property type="entry name" value="T2SSK_SAM-like_2nd"/>
</dbReference>
<organism evidence="14 15">
    <name type="scientific">Methylomonas rosea</name>
    <dbReference type="NCBI Taxonomy" id="2952227"/>
    <lineage>
        <taxon>Bacteria</taxon>
        <taxon>Pseudomonadati</taxon>
        <taxon>Pseudomonadota</taxon>
        <taxon>Gammaproteobacteria</taxon>
        <taxon>Methylococcales</taxon>
        <taxon>Methylococcaceae</taxon>
        <taxon>Methylomonas</taxon>
    </lineage>
</organism>
<dbReference type="Pfam" id="PF21687">
    <property type="entry name" value="T2SSK_1st"/>
    <property type="match status" value="1"/>
</dbReference>
<evidence type="ECO:0000259" key="13">
    <source>
        <dbReference type="Pfam" id="PF21687"/>
    </source>
</evidence>
<dbReference type="InterPro" id="IPR005628">
    <property type="entry name" value="GspK"/>
</dbReference>
<dbReference type="EMBL" id="JANIBL010000020">
    <property type="protein sequence ID" value="MCQ8117433.1"/>
    <property type="molecule type" value="Genomic_DNA"/>
</dbReference>
<dbReference type="InterPro" id="IPR038072">
    <property type="entry name" value="GspK_central_sf"/>
</dbReference>
<keyword evidence="8 11" id="KW-1133">Transmembrane helix</keyword>
<name>A0ABT1TRN0_9GAMM</name>
<feature type="transmembrane region" description="Helical" evidence="11">
    <location>
        <begin position="32"/>
        <end position="51"/>
    </location>
</feature>
<dbReference type="SUPFAM" id="SSF158544">
    <property type="entry name" value="GspK insert domain-like"/>
    <property type="match status" value="1"/>
</dbReference>
<dbReference type="Proteomes" id="UP001524570">
    <property type="component" value="Unassembled WGS sequence"/>
</dbReference>
<dbReference type="PANTHER" id="PTHR38831:SF1">
    <property type="entry name" value="TYPE II SECRETION SYSTEM PROTEIN K-RELATED"/>
    <property type="match status" value="1"/>
</dbReference>
<dbReference type="RefSeq" id="WP_256606569.1">
    <property type="nucleotide sequence ID" value="NZ_JANIBL010000020.1"/>
</dbReference>
<evidence type="ECO:0000259" key="12">
    <source>
        <dbReference type="Pfam" id="PF03934"/>
    </source>
</evidence>
<keyword evidence="3 10" id="KW-0813">Transport</keyword>
<comment type="similarity">
    <text evidence="2 10">Belongs to the GSP K family.</text>
</comment>
<dbReference type="PANTHER" id="PTHR38831">
    <property type="entry name" value="TYPE II SECRETION SYSTEM PROTEIN K"/>
    <property type="match status" value="1"/>
</dbReference>
<dbReference type="Gene3D" id="1.10.40.60">
    <property type="entry name" value="EpsJ-like"/>
    <property type="match status" value="2"/>
</dbReference>
<keyword evidence="4 10" id="KW-1003">Cell membrane</keyword>
<protein>
    <recommendedName>
        <fullName evidence="10">Type II secretion system protein K</fullName>
    </recommendedName>
</protein>
<dbReference type="InterPro" id="IPR049031">
    <property type="entry name" value="T2SSK_SAM-like_1st"/>
</dbReference>
<feature type="domain" description="T2SS protein K first SAM-like" evidence="13">
    <location>
        <begin position="125"/>
        <end position="225"/>
    </location>
</feature>
<evidence type="ECO:0000313" key="14">
    <source>
        <dbReference type="EMBL" id="MCQ8117433.1"/>
    </source>
</evidence>
<keyword evidence="15" id="KW-1185">Reference proteome</keyword>